<protein>
    <recommendedName>
        <fullName evidence="3">Lipoprotein</fullName>
    </recommendedName>
</protein>
<proteinExistence type="predicted"/>
<comment type="caution">
    <text evidence="1">The sequence shown here is derived from an EMBL/GenBank/DDBJ whole genome shotgun (WGS) entry which is preliminary data.</text>
</comment>
<evidence type="ECO:0000313" key="2">
    <source>
        <dbReference type="Proteomes" id="UP000703674"/>
    </source>
</evidence>
<evidence type="ECO:0000313" key="1">
    <source>
        <dbReference type="EMBL" id="NJW53640.1"/>
    </source>
</evidence>
<evidence type="ECO:0008006" key="3">
    <source>
        <dbReference type="Google" id="ProtNLM"/>
    </source>
</evidence>
<dbReference type="Proteomes" id="UP000703674">
    <property type="component" value="Unassembled WGS sequence"/>
</dbReference>
<sequence>MKKTLLIIITVFITACGSTKMKTDRIIDEKFKLCSDIKYDRLITVFYPDEEKRLITENIHSLFENSLLKQGHLTDISKAGYSNLLGKIKRGEVGEESTKKFSQELSFNPVSLFPDSYFTSCYAELIEELELVNEQSWQYQFRDAYWKFEAEGDLNSDNVNQVEKALQLIPAEKFKEIAYRKLFLDLIYMHLR</sequence>
<organism evidence="1 2">
    <name type="scientific">Salinimicrobium oceani</name>
    <dbReference type="NCBI Taxonomy" id="2722702"/>
    <lineage>
        <taxon>Bacteria</taxon>
        <taxon>Pseudomonadati</taxon>
        <taxon>Bacteroidota</taxon>
        <taxon>Flavobacteriia</taxon>
        <taxon>Flavobacteriales</taxon>
        <taxon>Flavobacteriaceae</taxon>
        <taxon>Salinimicrobium</taxon>
    </lineage>
</organism>
<reference evidence="1 2" key="1">
    <citation type="submission" date="2020-03" db="EMBL/GenBank/DDBJ databases">
        <title>Salinimicrobium sp. nov, isolated from SCS.</title>
        <authorList>
            <person name="Cao W.R."/>
        </authorList>
    </citation>
    <scope>NUCLEOTIDE SEQUENCE [LARGE SCALE GENOMIC DNA]</scope>
    <source>
        <strain evidence="2">J15B91</strain>
    </source>
</reference>
<name>A0ABX1D045_9FLAO</name>
<gene>
    <name evidence="1" type="ORF">HC175_11995</name>
</gene>
<dbReference type="EMBL" id="JAAVJR010000006">
    <property type="protein sequence ID" value="NJW53640.1"/>
    <property type="molecule type" value="Genomic_DNA"/>
</dbReference>
<keyword evidence="2" id="KW-1185">Reference proteome</keyword>
<accession>A0ABX1D045</accession>
<dbReference type="RefSeq" id="WP_168138743.1">
    <property type="nucleotide sequence ID" value="NZ_JAAVJR010000006.1"/>
</dbReference>
<dbReference type="PROSITE" id="PS51257">
    <property type="entry name" value="PROKAR_LIPOPROTEIN"/>
    <property type="match status" value="1"/>
</dbReference>